<keyword evidence="2" id="KW-1185">Reference proteome</keyword>
<keyword evidence="1" id="KW-0812">Transmembrane</keyword>
<protein>
    <submittedName>
        <fullName evidence="1">Transmembrane protein</fullName>
    </submittedName>
</protein>
<sequence>MRAAEEHHQHQSSLFYELCYMILHILKPIPSAYLLSRSSSSRQCLNFFSQVSPAEFASLFLGVSLALMLFGSITFIIGFILMPWVIGLVFLFYLAGFLSRLSELAQSFFGSGDLPAWNLS</sequence>
<dbReference type="Proteomes" id="UP001164539">
    <property type="component" value="Chromosome 1"/>
</dbReference>
<evidence type="ECO:0000313" key="2">
    <source>
        <dbReference type="Proteomes" id="UP001164539"/>
    </source>
</evidence>
<organism evidence="1 2">
    <name type="scientific">Melia azedarach</name>
    <name type="common">Chinaberry tree</name>
    <dbReference type="NCBI Taxonomy" id="155640"/>
    <lineage>
        <taxon>Eukaryota</taxon>
        <taxon>Viridiplantae</taxon>
        <taxon>Streptophyta</taxon>
        <taxon>Embryophyta</taxon>
        <taxon>Tracheophyta</taxon>
        <taxon>Spermatophyta</taxon>
        <taxon>Magnoliopsida</taxon>
        <taxon>eudicotyledons</taxon>
        <taxon>Gunneridae</taxon>
        <taxon>Pentapetalae</taxon>
        <taxon>rosids</taxon>
        <taxon>malvids</taxon>
        <taxon>Sapindales</taxon>
        <taxon>Meliaceae</taxon>
        <taxon>Melia</taxon>
    </lineage>
</organism>
<reference evidence="1 2" key="1">
    <citation type="journal article" date="2023" name="Science">
        <title>Complex scaffold remodeling in plant triterpene biosynthesis.</title>
        <authorList>
            <person name="De La Pena R."/>
            <person name="Hodgson H."/>
            <person name="Liu J.C."/>
            <person name="Stephenson M.J."/>
            <person name="Martin A.C."/>
            <person name="Owen C."/>
            <person name="Harkess A."/>
            <person name="Leebens-Mack J."/>
            <person name="Jimenez L.E."/>
            <person name="Osbourn A."/>
            <person name="Sattely E.S."/>
        </authorList>
    </citation>
    <scope>NUCLEOTIDE SEQUENCE [LARGE SCALE GENOMIC DNA]</scope>
    <source>
        <strain evidence="2">cv. JPN11</strain>
        <tissue evidence="1">Leaf</tissue>
    </source>
</reference>
<comment type="caution">
    <text evidence="1">The sequence shown here is derived from an EMBL/GenBank/DDBJ whole genome shotgun (WGS) entry which is preliminary data.</text>
</comment>
<name>A0ACC1Z202_MELAZ</name>
<dbReference type="EMBL" id="CM051394">
    <property type="protein sequence ID" value="KAJ4729482.1"/>
    <property type="molecule type" value="Genomic_DNA"/>
</dbReference>
<keyword evidence="1" id="KW-0472">Membrane</keyword>
<proteinExistence type="predicted"/>
<evidence type="ECO:0000313" key="1">
    <source>
        <dbReference type="EMBL" id="KAJ4729482.1"/>
    </source>
</evidence>
<accession>A0ACC1Z202</accession>
<gene>
    <name evidence="1" type="ORF">OWV82_002258</name>
</gene>